<dbReference type="GO" id="GO:0046983">
    <property type="term" value="F:protein dimerization activity"/>
    <property type="evidence" value="ECO:0007669"/>
    <property type="project" value="InterPro"/>
</dbReference>
<dbReference type="Pfam" id="PF01118">
    <property type="entry name" value="Semialdhyde_dh"/>
    <property type="match status" value="1"/>
</dbReference>
<dbReference type="AlphaFoldDB" id="A0A382YIE1"/>
<dbReference type="InterPro" id="IPR012280">
    <property type="entry name" value="Semialdhyde_DH_dimer_dom"/>
</dbReference>
<dbReference type="PANTHER" id="PTHR46718:SF1">
    <property type="entry name" value="ASPARTATE-SEMIALDEHYDE DEHYDROGENASE"/>
    <property type="match status" value="1"/>
</dbReference>
<dbReference type="InterPro" id="IPR051823">
    <property type="entry name" value="ASADH-related"/>
</dbReference>
<dbReference type="CDD" id="cd02315">
    <property type="entry name" value="ScASADH_like_N"/>
    <property type="match status" value="1"/>
</dbReference>
<evidence type="ECO:0000256" key="1">
    <source>
        <dbReference type="ARBA" id="ARBA00010584"/>
    </source>
</evidence>
<dbReference type="SMART" id="SM00859">
    <property type="entry name" value="Semialdhyde_dh"/>
    <property type="match status" value="1"/>
</dbReference>
<proteinExistence type="inferred from homology"/>
<feature type="domain" description="Semialdehyde dehydrogenase NAD-binding" evidence="2">
    <location>
        <begin position="11"/>
        <end position="135"/>
    </location>
</feature>
<dbReference type="Gene3D" id="3.40.50.720">
    <property type="entry name" value="NAD(P)-binding Rossmann-like Domain"/>
    <property type="match status" value="1"/>
</dbReference>
<dbReference type="GO" id="GO:0009088">
    <property type="term" value="P:threonine biosynthetic process"/>
    <property type="evidence" value="ECO:0007669"/>
    <property type="project" value="TreeGrafter"/>
</dbReference>
<reference evidence="3" key="1">
    <citation type="submission" date="2018-05" db="EMBL/GenBank/DDBJ databases">
        <authorList>
            <person name="Lanie J.A."/>
            <person name="Ng W.-L."/>
            <person name="Kazmierczak K.M."/>
            <person name="Andrzejewski T.M."/>
            <person name="Davidsen T.M."/>
            <person name="Wayne K.J."/>
            <person name="Tettelin H."/>
            <person name="Glass J.I."/>
            <person name="Rusch D."/>
            <person name="Podicherti R."/>
            <person name="Tsui H.-C.T."/>
            <person name="Winkler M.E."/>
        </authorList>
    </citation>
    <scope>NUCLEOTIDE SEQUENCE</scope>
</reference>
<dbReference type="SUPFAM" id="SSF51735">
    <property type="entry name" value="NAD(P)-binding Rossmann-fold domains"/>
    <property type="match status" value="1"/>
</dbReference>
<dbReference type="GO" id="GO:0051287">
    <property type="term" value="F:NAD binding"/>
    <property type="evidence" value="ECO:0007669"/>
    <property type="project" value="InterPro"/>
</dbReference>
<evidence type="ECO:0000259" key="2">
    <source>
        <dbReference type="SMART" id="SM00859"/>
    </source>
</evidence>
<organism evidence="3">
    <name type="scientific">marine metagenome</name>
    <dbReference type="NCBI Taxonomy" id="408172"/>
    <lineage>
        <taxon>unclassified sequences</taxon>
        <taxon>metagenomes</taxon>
        <taxon>ecological metagenomes</taxon>
    </lineage>
</organism>
<dbReference type="GO" id="GO:0004073">
    <property type="term" value="F:aspartate-semialdehyde dehydrogenase activity"/>
    <property type="evidence" value="ECO:0007669"/>
    <property type="project" value="TreeGrafter"/>
</dbReference>
<comment type="similarity">
    <text evidence="1">Belongs to the aspartate-semialdehyde dehydrogenase family.</text>
</comment>
<dbReference type="InterPro" id="IPR036291">
    <property type="entry name" value="NAD(P)-bd_dom_sf"/>
</dbReference>
<dbReference type="GO" id="GO:0009086">
    <property type="term" value="P:methionine biosynthetic process"/>
    <property type="evidence" value="ECO:0007669"/>
    <property type="project" value="TreeGrafter"/>
</dbReference>
<dbReference type="NCBIfam" id="NF006416">
    <property type="entry name" value="PRK08664.1"/>
    <property type="match status" value="1"/>
</dbReference>
<accession>A0A382YIE1</accession>
<sequence>MTVLEKRDRVDVGILGATGMVGQEFVVRLESHPWFNLVWLGASERSEGRNYSAAAQWRLPVERPVAVANLLVNSASPVGAPRVVFSGLDSSVAGKVEKEFAEAGHIVVSNAKNFRMDDDVPLVVPEVNPDHLGLLAHQATHRGWPGRIVTNPNCSTIVLVMALAPLKKFGLRSVNVTTLQAVSGAGYPGVSSFDIVGNIVPFIDGEEEKMETETKKIFGCLRGGRVVPHPVAVSAHTT</sequence>
<evidence type="ECO:0000313" key="3">
    <source>
        <dbReference type="EMBL" id="SVD83077.1"/>
    </source>
</evidence>
<gene>
    <name evidence="3" type="ORF">METZ01_LOCUS435931</name>
</gene>
<protein>
    <recommendedName>
        <fullName evidence="2">Semialdehyde dehydrogenase NAD-binding domain-containing protein</fullName>
    </recommendedName>
</protein>
<name>A0A382YIE1_9ZZZZ</name>
<dbReference type="EMBL" id="UINC01176103">
    <property type="protein sequence ID" value="SVD83077.1"/>
    <property type="molecule type" value="Genomic_DNA"/>
</dbReference>
<dbReference type="InterPro" id="IPR000534">
    <property type="entry name" value="Semialdehyde_DH_NAD-bd"/>
</dbReference>
<dbReference type="PANTHER" id="PTHR46718">
    <property type="entry name" value="ASPARTATE-SEMIALDEHYDE DEHYDROGENASE"/>
    <property type="match status" value="1"/>
</dbReference>
<dbReference type="SUPFAM" id="SSF55347">
    <property type="entry name" value="Glyceraldehyde-3-phosphate dehydrogenase-like, C-terminal domain"/>
    <property type="match status" value="1"/>
</dbReference>
<dbReference type="Pfam" id="PF02774">
    <property type="entry name" value="Semialdhyde_dhC"/>
    <property type="match status" value="1"/>
</dbReference>
<feature type="non-terminal residue" evidence="3">
    <location>
        <position position="238"/>
    </location>
</feature>